<gene>
    <name evidence="1" type="ORF">F383_01173</name>
</gene>
<dbReference type="Proteomes" id="UP000032142">
    <property type="component" value="Unassembled WGS sequence"/>
</dbReference>
<name>A0A0B0PJ90_GOSAR</name>
<reference evidence="2" key="1">
    <citation type="submission" date="2014-09" db="EMBL/GenBank/DDBJ databases">
        <authorList>
            <person name="Mudge J."/>
            <person name="Ramaraj T."/>
            <person name="Lindquist I.E."/>
            <person name="Bharti A.K."/>
            <person name="Sundararajan A."/>
            <person name="Cameron C.T."/>
            <person name="Woodward J.E."/>
            <person name="May G.D."/>
            <person name="Brubaker C."/>
            <person name="Broadhvest J."/>
            <person name="Wilkins T.A."/>
        </authorList>
    </citation>
    <scope>NUCLEOTIDE SEQUENCE</scope>
    <source>
        <strain evidence="2">cv. AKA8401</strain>
    </source>
</reference>
<sequence length="114" mass="13274">MIVLSMTLHAHNIYDTTYCMRLGFLYGGSSVLVTMSHSLLLVALPHLLFLAAMLHYYYWQLCYDIGVLAWWVDLYPHMVCWLVRMVCWLDLGRMHNCITLYRIVTALGVGPHCY</sequence>
<dbReference type="EMBL" id="KN430748">
    <property type="protein sequence ID" value="KHG24967.1"/>
    <property type="molecule type" value="Genomic_DNA"/>
</dbReference>
<keyword evidence="2" id="KW-1185">Reference proteome</keyword>
<protein>
    <submittedName>
        <fullName evidence="1">Nuclear factor 1 A-type</fullName>
    </submittedName>
</protein>
<accession>A0A0B0PJ90</accession>
<evidence type="ECO:0000313" key="1">
    <source>
        <dbReference type="EMBL" id="KHG24967.1"/>
    </source>
</evidence>
<evidence type="ECO:0000313" key="2">
    <source>
        <dbReference type="Proteomes" id="UP000032142"/>
    </source>
</evidence>
<dbReference type="AlphaFoldDB" id="A0A0B0PJ90"/>
<organism evidence="1 2">
    <name type="scientific">Gossypium arboreum</name>
    <name type="common">Tree cotton</name>
    <name type="synonym">Gossypium nanking</name>
    <dbReference type="NCBI Taxonomy" id="29729"/>
    <lineage>
        <taxon>Eukaryota</taxon>
        <taxon>Viridiplantae</taxon>
        <taxon>Streptophyta</taxon>
        <taxon>Embryophyta</taxon>
        <taxon>Tracheophyta</taxon>
        <taxon>Spermatophyta</taxon>
        <taxon>Magnoliopsida</taxon>
        <taxon>eudicotyledons</taxon>
        <taxon>Gunneridae</taxon>
        <taxon>Pentapetalae</taxon>
        <taxon>rosids</taxon>
        <taxon>malvids</taxon>
        <taxon>Malvales</taxon>
        <taxon>Malvaceae</taxon>
        <taxon>Malvoideae</taxon>
        <taxon>Gossypium</taxon>
    </lineage>
</organism>
<proteinExistence type="predicted"/>